<dbReference type="Pfam" id="PF00071">
    <property type="entry name" value="Ras"/>
    <property type="match status" value="1"/>
</dbReference>
<feature type="region of interest" description="Disordered" evidence="4">
    <location>
        <begin position="162"/>
        <end position="193"/>
    </location>
</feature>
<evidence type="ECO:0000256" key="1">
    <source>
        <dbReference type="ARBA" id="ARBA00008094"/>
    </source>
</evidence>
<keyword evidence="6" id="KW-1185">Reference proteome</keyword>
<proteinExistence type="inferred from homology"/>
<comment type="similarity">
    <text evidence="1">Belongs to the small GTPase superfamily. Ras family. KappaB-Ras subfamily.</text>
</comment>
<protein>
    <submittedName>
        <fullName evidence="5">NFKB inhibitor interacting Ras-like 2</fullName>
    </submittedName>
</protein>
<reference evidence="5" key="2">
    <citation type="submission" date="2025-09" db="UniProtKB">
        <authorList>
            <consortium name="Ensembl"/>
        </authorList>
    </citation>
    <scope>IDENTIFICATION</scope>
</reference>
<feature type="compositionally biased region" description="Polar residues" evidence="4">
    <location>
        <begin position="178"/>
        <end position="193"/>
    </location>
</feature>
<dbReference type="Proteomes" id="UP000694388">
    <property type="component" value="Unplaced"/>
</dbReference>
<dbReference type="InterPro" id="IPR001806">
    <property type="entry name" value="Small_GTPase"/>
</dbReference>
<accession>A0A8C4R0N2</accession>
<organism evidence="5 6">
    <name type="scientific">Eptatretus burgeri</name>
    <name type="common">Inshore hagfish</name>
    <dbReference type="NCBI Taxonomy" id="7764"/>
    <lineage>
        <taxon>Eukaryota</taxon>
        <taxon>Metazoa</taxon>
        <taxon>Chordata</taxon>
        <taxon>Craniata</taxon>
        <taxon>Vertebrata</taxon>
        <taxon>Cyclostomata</taxon>
        <taxon>Myxini</taxon>
        <taxon>Myxiniformes</taxon>
        <taxon>Myxinidae</taxon>
        <taxon>Eptatretinae</taxon>
        <taxon>Eptatretus</taxon>
    </lineage>
</organism>
<dbReference type="PROSITE" id="PS51419">
    <property type="entry name" value="RAB"/>
    <property type="match status" value="1"/>
</dbReference>
<dbReference type="InterPro" id="IPR042227">
    <property type="entry name" value="KBRS"/>
</dbReference>
<dbReference type="InterPro" id="IPR027417">
    <property type="entry name" value="P-loop_NTPase"/>
</dbReference>
<dbReference type="NCBIfam" id="TIGR00231">
    <property type="entry name" value="small_GTP"/>
    <property type="match status" value="1"/>
</dbReference>
<evidence type="ECO:0000256" key="2">
    <source>
        <dbReference type="ARBA" id="ARBA00022741"/>
    </source>
</evidence>
<dbReference type="Ensembl" id="ENSEBUT00000023731.1">
    <property type="protein sequence ID" value="ENSEBUP00000023155.1"/>
    <property type="gene ID" value="ENSEBUG00000014268.1"/>
</dbReference>
<dbReference type="SUPFAM" id="SSF52540">
    <property type="entry name" value="P-loop containing nucleoside triphosphate hydrolases"/>
    <property type="match status" value="1"/>
</dbReference>
<dbReference type="GO" id="GO:0032484">
    <property type="term" value="P:Ral protein signal transduction"/>
    <property type="evidence" value="ECO:0007669"/>
    <property type="project" value="TreeGrafter"/>
</dbReference>
<keyword evidence="2" id="KW-0547">Nucleotide-binding</keyword>
<dbReference type="GO" id="GO:0005525">
    <property type="term" value="F:GTP binding"/>
    <property type="evidence" value="ECO:0007669"/>
    <property type="project" value="UniProtKB-KW"/>
</dbReference>
<evidence type="ECO:0000256" key="4">
    <source>
        <dbReference type="SAM" id="MobiDB-lite"/>
    </source>
</evidence>
<dbReference type="PANTHER" id="PTHR46152">
    <property type="entry name" value="NF-KAPPA-B INHIBITOR-INTERACTING RAS-LIKE PROTEIN"/>
    <property type="match status" value="1"/>
</dbReference>
<dbReference type="GO" id="GO:0043124">
    <property type="term" value="P:negative regulation of canonical NF-kappaB signal transduction"/>
    <property type="evidence" value="ECO:0007669"/>
    <property type="project" value="InterPro"/>
</dbReference>
<sequence length="193" mass="21487">MGKGCRVLVCGLASVGKTAILEQLLYGNHKVGGPPTVEDVYVAWVETERGSREQMRFAADLPRHYLAQADGFVLVYSVDSVESFRCVEAIKREIDRVRDKKEVTVVVLGNKSDTTGLCRAVRPDHAQLWARAERVRLWEVSVVDRRSLSEPFVYLASRIRMSQPPSKPTFPLSRCNKGGTSDNSSLHVTSPRG</sequence>
<dbReference type="AlphaFoldDB" id="A0A8C4R0N2"/>
<evidence type="ECO:0000313" key="5">
    <source>
        <dbReference type="Ensembl" id="ENSEBUP00000023155.1"/>
    </source>
</evidence>
<dbReference type="PROSITE" id="PS51421">
    <property type="entry name" value="RAS"/>
    <property type="match status" value="1"/>
</dbReference>
<dbReference type="GO" id="GO:0032794">
    <property type="term" value="F:GTPase activating protein binding"/>
    <property type="evidence" value="ECO:0007669"/>
    <property type="project" value="TreeGrafter"/>
</dbReference>
<dbReference type="PRINTS" id="PR00449">
    <property type="entry name" value="RASTRNSFRMNG"/>
</dbReference>
<name>A0A8C4R0N2_EPTBU</name>
<evidence type="ECO:0000313" key="6">
    <source>
        <dbReference type="Proteomes" id="UP000694388"/>
    </source>
</evidence>
<dbReference type="PANTHER" id="PTHR46152:SF3">
    <property type="entry name" value="NF-KAPPA-B INHIBITOR-INTERACTING RAS-LIKE PROTEIN"/>
    <property type="match status" value="1"/>
</dbReference>
<reference evidence="5" key="1">
    <citation type="submission" date="2025-08" db="UniProtKB">
        <authorList>
            <consortium name="Ensembl"/>
        </authorList>
    </citation>
    <scope>IDENTIFICATION</scope>
</reference>
<dbReference type="GeneTree" id="ENSGT00940000157943"/>
<dbReference type="GO" id="GO:0003924">
    <property type="term" value="F:GTPase activity"/>
    <property type="evidence" value="ECO:0007669"/>
    <property type="project" value="InterPro"/>
</dbReference>
<dbReference type="SMART" id="SM00173">
    <property type="entry name" value="RAS"/>
    <property type="match status" value="1"/>
</dbReference>
<dbReference type="Gene3D" id="3.40.50.300">
    <property type="entry name" value="P-loop containing nucleotide triphosphate hydrolases"/>
    <property type="match status" value="1"/>
</dbReference>
<dbReference type="SMART" id="SM00175">
    <property type="entry name" value="RAB"/>
    <property type="match status" value="1"/>
</dbReference>
<keyword evidence="3" id="KW-0342">GTP-binding</keyword>
<evidence type="ECO:0000256" key="3">
    <source>
        <dbReference type="ARBA" id="ARBA00023134"/>
    </source>
</evidence>
<dbReference type="InterPro" id="IPR005225">
    <property type="entry name" value="Small_GTP-bd"/>
</dbReference>
<dbReference type="OMA" id="IANMHSR"/>